<dbReference type="EMBL" id="CAKLBY020000069">
    <property type="protein sequence ID" value="CAK7923470.1"/>
    <property type="molecule type" value="Genomic_DNA"/>
</dbReference>
<reference evidence="2" key="1">
    <citation type="submission" date="2024-01" db="EMBL/GenBank/DDBJ databases">
        <authorList>
            <person name="Webb A."/>
        </authorList>
    </citation>
    <scope>NUCLEOTIDE SEQUENCE</scope>
    <source>
        <strain evidence="2">Pm1</strain>
    </source>
</reference>
<gene>
    <name evidence="2" type="ORF">PM001_LOCUS8614</name>
    <name evidence="3" type="ORF">PM001_LOCUS8620</name>
</gene>
<sequence>MSKGFETKRFGRCSGRTKSRGTTAAVTECRMDGAGDEEKGDHGRNCLVQVGVNVFVQIHALRVKQLSLQGMHDFASGSSTMKQAAEQGVPIRVLNQICLPETDVADDDDDTGRTGSDKAQMLHLKPGRSS</sequence>
<dbReference type="EMBL" id="CAKLBY020000069">
    <property type="protein sequence ID" value="CAK7923464.1"/>
    <property type="molecule type" value="Genomic_DNA"/>
</dbReference>
<protein>
    <submittedName>
        <fullName evidence="2">Uncharacterized protein</fullName>
    </submittedName>
</protein>
<organism evidence="2 4">
    <name type="scientific">Peronospora matthiolae</name>
    <dbReference type="NCBI Taxonomy" id="2874970"/>
    <lineage>
        <taxon>Eukaryota</taxon>
        <taxon>Sar</taxon>
        <taxon>Stramenopiles</taxon>
        <taxon>Oomycota</taxon>
        <taxon>Peronosporomycetes</taxon>
        <taxon>Peronosporales</taxon>
        <taxon>Peronosporaceae</taxon>
        <taxon>Peronospora</taxon>
    </lineage>
</organism>
<name>A0AAV1TLZ9_9STRA</name>
<evidence type="ECO:0000313" key="4">
    <source>
        <dbReference type="Proteomes" id="UP001162060"/>
    </source>
</evidence>
<comment type="caution">
    <text evidence="2">The sequence shown here is derived from an EMBL/GenBank/DDBJ whole genome shotgun (WGS) entry which is preliminary data.</text>
</comment>
<proteinExistence type="predicted"/>
<feature type="region of interest" description="Disordered" evidence="1">
    <location>
        <begin position="1"/>
        <end position="25"/>
    </location>
</feature>
<feature type="region of interest" description="Disordered" evidence="1">
    <location>
        <begin position="102"/>
        <end position="130"/>
    </location>
</feature>
<evidence type="ECO:0000313" key="2">
    <source>
        <dbReference type="EMBL" id="CAK7923464.1"/>
    </source>
</evidence>
<accession>A0AAV1TLZ9</accession>
<dbReference type="AlphaFoldDB" id="A0AAV1TLZ9"/>
<dbReference type="Proteomes" id="UP001162060">
    <property type="component" value="Unassembled WGS sequence"/>
</dbReference>
<evidence type="ECO:0000256" key="1">
    <source>
        <dbReference type="SAM" id="MobiDB-lite"/>
    </source>
</evidence>
<evidence type="ECO:0000313" key="3">
    <source>
        <dbReference type="EMBL" id="CAK7923470.1"/>
    </source>
</evidence>